<reference evidence="3" key="3">
    <citation type="submission" date="2025-09" db="UniProtKB">
        <authorList>
            <consortium name="Ensembl"/>
        </authorList>
    </citation>
    <scope>IDENTIFICATION</scope>
</reference>
<dbReference type="SMART" id="SM00034">
    <property type="entry name" value="CLECT"/>
    <property type="match status" value="1"/>
</dbReference>
<evidence type="ECO:0000313" key="3">
    <source>
        <dbReference type="Ensembl" id="ENSELUP00000083068.1"/>
    </source>
</evidence>
<reference evidence="3 4" key="1">
    <citation type="submission" date="2020-02" db="EMBL/GenBank/DDBJ databases">
        <title>Esox lucius (northern pike) genome, fEsoLuc1, primary haplotype.</title>
        <authorList>
            <person name="Myers G."/>
            <person name="Karagic N."/>
            <person name="Meyer A."/>
            <person name="Pippel M."/>
            <person name="Reichard M."/>
            <person name="Winkler S."/>
            <person name="Tracey A."/>
            <person name="Sims Y."/>
            <person name="Howe K."/>
            <person name="Rhie A."/>
            <person name="Formenti G."/>
            <person name="Durbin R."/>
            <person name="Fedrigo O."/>
            <person name="Jarvis E.D."/>
        </authorList>
    </citation>
    <scope>NUCLEOTIDE SEQUENCE [LARGE SCALE GENOMIC DNA]</scope>
</reference>
<dbReference type="PRINTS" id="PR01504">
    <property type="entry name" value="PNCREATITSAP"/>
</dbReference>
<evidence type="ECO:0000256" key="1">
    <source>
        <dbReference type="SAM" id="MobiDB-lite"/>
    </source>
</evidence>
<feature type="region of interest" description="Disordered" evidence="1">
    <location>
        <begin position="1"/>
        <end position="132"/>
    </location>
</feature>
<evidence type="ECO:0000313" key="4">
    <source>
        <dbReference type="Proteomes" id="UP000265140"/>
    </source>
</evidence>
<accession>A0AAY5K2A0</accession>
<name>A0AAY5K2A0_ESOLU</name>
<dbReference type="InterPro" id="IPR016187">
    <property type="entry name" value="CTDL_fold"/>
</dbReference>
<feature type="compositionally biased region" description="Basic and acidic residues" evidence="1">
    <location>
        <begin position="104"/>
        <end position="132"/>
    </location>
</feature>
<dbReference type="AlphaFoldDB" id="A0AAY5K2A0"/>
<organism evidence="3 4">
    <name type="scientific">Esox lucius</name>
    <name type="common">Northern pike</name>
    <dbReference type="NCBI Taxonomy" id="8010"/>
    <lineage>
        <taxon>Eukaryota</taxon>
        <taxon>Metazoa</taxon>
        <taxon>Chordata</taxon>
        <taxon>Craniata</taxon>
        <taxon>Vertebrata</taxon>
        <taxon>Euteleostomi</taxon>
        <taxon>Actinopterygii</taxon>
        <taxon>Neopterygii</taxon>
        <taxon>Teleostei</taxon>
        <taxon>Protacanthopterygii</taxon>
        <taxon>Esociformes</taxon>
        <taxon>Esocidae</taxon>
        <taxon>Esox</taxon>
    </lineage>
</organism>
<dbReference type="Gene3D" id="3.10.100.10">
    <property type="entry name" value="Mannose-Binding Protein A, subunit A"/>
    <property type="match status" value="1"/>
</dbReference>
<dbReference type="InterPro" id="IPR001304">
    <property type="entry name" value="C-type_lectin-like"/>
</dbReference>
<protein>
    <recommendedName>
        <fullName evidence="2">C-type lectin domain-containing protein</fullName>
    </recommendedName>
</protein>
<dbReference type="CDD" id="cd00037">
    <property type="entry name" value="CLECT"/>
    <property type="match status" value="1"/>
</dbReference>
<dbReference type="GeneTree" id="ENSGT00940000161814"/>
<dbReference type="PROSITE" id="PS50041">
    <property type="entry name" value="C_TYPE_LECTIN_2"/>
    <property type="match status" value="1"/>
</dbReference>
<dbReference type="SUPFAM" id="SSF56436">
    <property type="entry name" value="C-type lectin-like"/>
    <property type="match status" value="1"/>
</dbReference>
<evidence type="ECO:0000259" key="2">
    <source>
        <dbReference type="PROSITE" id="PS50041"/>
    </source>
</evidence>
<keyword evidence="4" id="KW-1185">Reference proteome</keyword>
<dbReference type="Ensembl" id="ENSELUT00000095373.1">
    <property type="protein sequence ID" value="ENSELUP00000083068.1"/>
    <property type="gene ID" value="ENSELUG00000038175.1"/>
</dbReference>
<dbReference type="Proteomes" id="UP000265140">
    <property type="component" value="Chromosome 24"/>
</dbReference>
<feature type="domain" description="C-type lectin" evidence="2">
    <location>
        <begin position="159"/>
        <end position="278"/>
    </location>
</feature>
<dbReference type="InterPro" id="IPR016186">
    <property type="entry name" value="C-type_lectin-like/link_sf"/>
</dbReference>
<reference evidence="3" key="2">
    <citation type="submission" date="2025-08" db="UniProtKB">
        <authorList>
            <consortium name="Ensembl"/>
        </authorList>
    </citation>
    <scope>IDENTIFICATION</scope>
</reference>
<proteinExistence type="predicted"/>
<sequence>MQISPQRPGRDEMQISPQRPGRDQMQISPQRPGRDEMHLHPQRPGGDQMQSSSQRPGRDEMQGSPQRPGRDEMHLHPQRPGGDQMQSSSQRPGRDEMQGSPQRPGRDEMQSSRQRPRYDYSDDEKRHSQRDWDSVKKDMQNQNNQQPSDSSCPDGWDEYSDKCYVYVPIKATWPEAERNCLLLGGNLVSVQDHSEYTFLLSVIEKSSRKDQRAWVGATDAIQEGLWLLSDGSRLNYHNWSEGQPSNYKGQEHCMEMNYGADRGQNDAPCWHAFPFLCSS</sequence>
<dbReference type="InterPro" id="IPR050111">
    <property type="entry name" value="C-type_lectin/snaclec_domain"/>
</dbReference>
<dbReference type="Pfam" id="PF00059">
    <property type="entry name" value="Lectin_C"/>
    <property type="match status" value="1"/>
</dbReference>
<dbReference type="PANTHER" id="PTHR22803">
    <property type="entry name" value="MANNOSE, PHOSPHOLIPASE, LECTIN RECEPTOR RELATED"/>
    <property type="match status" value="1"/>
</dbReference>